<name>A0A7W7Y207_9GAMM</name>
<sequence length="438" mass="47682">MTITPRPLRALAALLLIGLLLAACAHAPRQAAAPALPDPVILISLDGFHPDYLQRGLSPTLQRLADTGVLAAWMNPSYPSLTFPNHYTLVTGLRPDRHGIVHNTMFDPALGSFGLSLRGAVEDGRWWGGEPIWVTARRQGLRTATMFWPGSEAEIAGLRPHEWFRFSPQPTPAERVDTLLAWLDRPEPDWPRFMTLYFEHVDTAGHDFGPHAPQTDAAIAAVDAALARLLDGLRARGLEGRVNLIITSDHGMAEVSSERVILLDDHLPREAARILTLGEVVGLSPQPGHEAEVEAALLGRHAHFACWRREQLPPRWHYGRHPRIPAIVCQADEGWKLLTRAALERAGGRVKPGAHGFDPEAPSMRALFLAHGPAFAQGVELPPFDNVHVYPLLAHLLGITAADCDGDLAVLVPALRSAHGTQAVLPGQSCSSCGSTRR</sequence>
<dbReference type="Gene3D" id="3.40.720.10">
    <property type="entry name" value="Alkaline Phosphatase, subunit A"/>
    <property type="match status" value="1"/>
</dbReference>
<dbReference type="Proteomes" id="UP000519004">
    <property type="component" value="Unassembled WGS sequence"/>
</dbReference>
<dbReference type="PANTHER" id="PTHR10151">
    <property type="entry name" value="ECTONUCLEOTIDE PYROPHOSPHATASE/PHOSPHODIESTERASE"/>
    <property type="match status" value="1"/>
</dbReference>
<dbReference type="PANTHER" id="PTHR10151:SF120">
    <property type="entry name" value="BIS(5'-ADENOSYL)-TRIPHOSPHATASE"/>
    <property type="match status" value="1"/>
</dbReference>
<dbReference type="InterPro" id="IPR017850">
    <property type="entry name" value="Alkaline_phosphatase_core_sf"/>
</dbReference>
<keyword evidence="1" id="KW-0732">Signal</keyword>
<gene>
    <name evidence="2" type="ORF">HNQ58_002599</name>
</gene>
<accession>A0A7W7Y207</accession>
<dbReference type="AlphaFoldDB" id="A0A7W7Y207"/>
<feature type="signal peptide" evidence="1">
    <location>
        <begin position="1"/>
        <end position="27"/>
    </location>
</feature>
<dbReference type="SUPFAM" id="SSF53649">
    <property type="entry name" value="Alkaline phosphatase-like"/>
    <property type="match status" value="1"/>
</dbReference>
<dbReference type="Pfam" id="PF01663">
    <property type="entry name" value="Phosphodiest"/>
    <property type="match status" value="1"/>
</dbReference>
<dbReference type="InterPro" id="IPR002591">
    <property type="entry name" value="Phosphodiest/P_Trfase"/>
</dbReference>
<keyword evidence="3" id="KW-1185">Reference proteome</keyword>
<organism evidence="2 3">
    <name type="scientific">Rehaibacterium terrae</name>
    <dbReference type="NCBI Taxonomy" id="1341696"/>
    <lineage>
        <taxon>Bacteria</taxon>
        <taxon>Pseudomonadati</taxon>
        <taxon>Pseudomonadota</taxon>
        <taxon>Gammaproteobacteria</taxon>
        <taxon>Lysobacterales</taxon>
        <taxon>Lysobacteraceae</taxon>
        <taxon>Rehaibacterium</taxon>
    </lineage>
</organism>
<protein>
    <submittedName>
        <fullName evidence="2">Putative AlkP superfamily pyrophosphatase or phosphodiesterase</fullName>
    </submittedName>
</protein>
<evidence type="ECO:0000313" key="2">
    <source>
        <dbReference type="EMBL" id="MBB5016676.1"/>
    </source>
</evidence>
<dbReference type="EMBL" id="JACHHX010000028">
    <property type="protein sequence ID" value="MBB5016676.1"/>
    <property type="molecule type" value="Genomic_DNA"/>
</dbReference>
<evidence type="ECO:0000313" key="3">
    <source>
        <dbReference type="Proteomes" id="UP000519004"/>
    </source>
</evidence>
<proteinExistence type="predicted"/>
<dbReference type="Gene3D" id="3.30.1360.180">
    <property type="match status" value="1"/>
</dbReference>
<dbReference type="CDD" id="cd16018">
    <property type="entry name" value="Enpp"/>
    <property type="match status" value="1"/>
</dbReference>
<reference evidence="2 3" key="1">
    <citation type="submission" date="2020-08" db="EMBL/GenBank/DDBJ databases">
        <title>Genomic Encyclopedia of Type Strains, Phase IV (KMG-IV): sequencing the most valuable type-strain genomes for metagenomic binning, comparative biology and taxonomic classification.</title>
        <authorList>
            <person name="Goeker M."/>
        </authorList>
    </citation>
    <scope>NUCLEOTIDE SEQUENCE [LARGE SCALE GENOMIC DNA]</scope>
    <source>
        <strain evidence="2 3">DSM 25897</strain>
    </source>
</reference>
<feature type="chain" id="PRO_5030849241" evidence="1">
    <location>
        <begin position="28"/>
        <end position="438"/>
    </location>
</feature>
<evidence type="ECO:0000256" key="1">
    <source>
        <dbReference type="SAM" id="SignalP"/>
    </source>
</evidence>
<comment type="caution">
    <text evidence="2">The sequence shown here is derived from an EMBL/GenBank/DDBJ whole genome shotgun (WGS) entry which is preliminary data.</text>
</comment>
<dbReference type="PROSITE" id="PS51257">
    <property type="entry name" value="PROKAR_LIPOPROTEIN"/>
    <property type="match status" value="1"/>
</dbReference>
<dbReference type="GO" id="GO:0016787">
    <property type="term" value="F:hydrolase activity"/>
    <property type="evidence" value="ECO:0007669"/>
    <property type="project" value="UniProtKB-ARBA"/>
</dbReference>